<keyword evidence="2" id="KW-1185">Reference proteome</keyword>
<name>A0A8X6PM50_NEPPI</name>
<accession>A0A8X6PM50</accession>
<comment type="caution">
    <text evidence="1">The sequence shown here is derived from an EMBL/GenBank/DDBJ whole genome shotgun (WGS) entry which is preliminary data.</text>
</comment>
<organism evidence="1 2">
    <name type="scientific">Nephila pilipes</name>
    <name type="common">Giant wood spider</name>
    <name type="synonym">Nephila maculata</name>
    <dbReference type="NCBI Taxonomy" id="299642"/>
    <lineage>
        <taxon>Eukaryota</taxon>
        <taxon>Metazoa</taxon>
        <taxon>Ecdysozoa</taxon>
        <taxon>Arthropoda</taxon>
        <taxon>Chelicerata</taxon>
        <taxon>Arachnida</taxon>
        <taxon>Araneae</taxon>
        <taxon>Araneomorphae</taxon>
        <taxon>Entelegynae</taxon>
        <taxon>Araneoidea</taxon>
        <taxon>Nephilidae</taxon>
        <taxon>Nephila</taxon>
    </lineage>
</organism>
<dbReference type="Proteomes" id="UP000887013">
    <property type="component" value="Unassembled WGS sequence"/>
</dbReference>
<sequence length="73" mass="8124">MEYEIAQDNYEKLTMCKIKVKNAIASTGNESFASPNPTWRPADGAHAAAKAKQNLPEIPLPQFVEIHVIEPFL</sequence>
<reference evidence="1" key="1">
    <citation type="submission" date="2020-08" db="EMBL/GenBank/DDBJ databases">
        <title>Multicomponent nature underlies the extraordinary mechanical properties of spider dragline silk.</title>
        <authorList>
            <person name="Kono N."/>
            <person name="Nakamura H."/>
            <person name="Mori M."/>
            <person name="Yoshida Y."/>
            <person name="Ohtoshi R."/>
            <person name="Malay A.D."/>
            <person name="Moran D.A.P."/>
            <person name="Tomita M."/>
            <person name="Numata K."/>
            <person name="Arakawa K."/>
        </authorList>
    </citation>
    <scope>NUCLEOTIDE SEQUENCE</scope>
</reference>
<dbReference type="AlphaFoldDB" id="A0A8X6PM50"/>
<evidence type="ECO:0000313" key="1">
    <source>
        <dbReference type="EMBL" id="GFT75749.1"/>
    </source>
</evidence>
<dbReference type="EMBL" id="BMAW01070925">
    <property type="protein sequence ID" value="GFT75749.1"/>
    <property type="molecule type" value="Genomic_DNA"/>
</dbReference>
<protein>
    <submittedName>
        <fullName evidence="1">Uncharacterized protein</fullName>
    </submittedName>
</protein>
<gene>
    <name evidence="1" type="ORF">NPIL_575881</name>
</gene>
<evidence type="ECO:0000313" key="2">
    <source>
        <dbReference type="Proteomes" id="UP000887013"/>
    </source>
</evidence>
<proteinExistence type="predicted"/>